<dbReference type="Pfam" id="PF02510">
    <property type="entry name" value="SPAN"/>
    <property type="match status" value="1"/>
</dbReference>
<dbReference type="InterPro" id="IPR056746">
    <property type="entry name" value="SPAN_dom"/>
</dbReference>
<dbReference type="NCBIfam" id="NF011862">
    <property type="entry name" value="PRK15334.1"/>
    <property type="match status" value="1"/>
</dbReference>
<dbReference type="InterPro" id="IPR002954">
    <property type="entry name" value="Salm_SPAgM"/>
</dbReference>
<organism evidence="4 5">
    <name type="scientific">Salmonella enterica I</name>
    <dbReference type="NCBI Taxonomy" id="59201"/>
    <lineage>
        <taxon>Bacteria</taxon>
        <taxon>Pseudomonadati</taxon>
        <taxon>Pseudomonadota</taxon>
        <taxon>Gammaproteobacteria</taxon>
        <taxon>Enterobacterales</taxon>
        <taxon>Enterobacteriaceae</taxon>
        <taxon>Salmonella</taxon>
    </lineage>
</organism>
<proteinExistence type="predicted"/>
<dbReference type="InterPro" id="IPR003066">
    <property type="entry name" value="Invas_InvJ"/>
</dbReference>
<dbReference type="AlphaFoldDB" id="A0A447PZQ8"/>
<feature type="domain" description="Surface presentation of antigen" evidence="3">
    <location>
        <begin position="406"/>
        <end position="483"/>
    </location>
</feature>
<sequence length="484" mass="54580">MHSLTRIKVLQRRCTVFHSQCESILLRYQDEDRGLQAEEEAILEQIAGLKLLLDTLRAENRQLSREEIYTLLRKQSIVRRQIKDLELQIIQIQEKRSELEKKREEFQKKSKYWLRKEGNYQRWIIRQKRHYIQREIQQEEAESEGDNLMGDVSAVSSSGNILLPQQDEVGGLSEALKKAVEKHKTEYSDHKKDRDYGDAFVMHKETALPVLLAAWRHGALAKSEHHNGNVSGLHHNGKGELRIAEKLLKVTAEKSVGLISAEAKVDKSAALLSSKNRPLESVSGKKLSADLKAVESVSEVTDNATGISDDNIKALPGDNKAIAGEGVRKEGAPLARDVAPARMAAANTGKPDDKDHKKVKDVSQLPLQPTTIADLSQLTGGDEKMPLAAQSKPMMTIFPTADGVKGEDSSLTYRFQRWGNDYSVNIQARQAGEFSLIPSNTQVEHRLHDQWQNGNPQRWHLTRDDQQNPQQQQHRQQSGEEDDA</sequence>
<evidence type="ECO:0000259" key="3">
    <source>
        <dbReference type="Pfam" id="PF02510"/>
    </source>
</evidence>
<dbReference type="PRINTS" id="PR01306">
    <property type="entry name" value="SSPANPROTEIN"/>
</dbReference>
<name>A0A447PZQ8_SALET</name>
<feature type="compositionally biased region" description="Low complexity" evidence="2">
    <location>
        <begin position="467"/>
        <end position="476"/>
    </location>
</feature>
<evidence type="ECO:0000256" key="2">
    <source>
        <dbReference type="SAM" id="MobiDB-lite"/>
    </source>
</evidence>
<dbReference type="EMBL" id="LR134149">
    <property type="protein sequence ID" value="VEA44559.1"/>
    <property type="molecule type" value="Genomic_DNA"/>
</dbReference>
<reference evidence="4 5" key="1">
    <citation type="submission" date="2018-12" db="EMBL/GenBank/DDBJ databases">
        <authorList>
            <consortium name="Pathogen Informatics"/>
        </authorList>
    </citation>
    <scope>NUCLEOTIDE SEQUENCE [LARGE SCALE GENOMIC DNA]</scope>
    <source>
        <strain evidence="4 5">NCTC8272</strain>
    </source>
</reference>
<accession>A0A447PZQ8</accession>
<evidence type="ECO:0000313" key="5">
    <source>
        <dbReference type="Proteomes" id="UP000277214"/>
    </source>
</evidence>
<evidence type="ECO:0000313" key="4">
    <source>
        <dbReference type="EMBL" id="VEA44559.1"/>
    </source>
</evidence>
<feature type="region of interest" description="Disordered" evidence="2">
    <location>
        <begin position="448"/>
        <end position="484"/>
    </location>
</feature>
<dbReference type="NCBIfam" id="NF011863">
    <property type="entry name" value="PRK15335.1"/>
    <property type="match status" value="1"/>
</dbReference>
<dbReference type="Pfam" id="PF02090">
    <property type="entry name" value="SPAM"/>
    <property type="match status" value="1"/>
</dbReference>
<feature type="coiled-coil region" evidence="1">
    <location>
        <begin position="46"/>
        <end position="109"/>
    </location>
</feature>
<protein>
    <submittedName>
        <fullName evidence="4">Antigen presentation protein SpaN</fullName>
    </submittedName>
</protein>
<dbReference type="Proteomes" id="UP000277214">
    <property type="component" value="Chromosome 1"/>
</dbReference>
<keyword evidence="1" id="KW-0175">Coiled coil</keyword>
<evidence type="ECO:0000256" key="1">
    <source>
        <dbReference type="SAM" id="Coils"/>
    </source>
</evidence>
<gene>
    <name evidence="4" type="primary">spaN</name>
    <name evidence="4" type="ORF">NCTC8272_05593</name>
</gene>